<comment type="caution">
    <text evidence="7">The sequence shown here is derived from an EMBL/GenBank/DDBJ whole genome shotgun (WGS) entry which is preliminary data.</text>
</comment>
<feature type="domain" description="RING-type" evidence="6">
    <location>
        <begin position="12"/>
        <end position="67"/>
    </location>
</feature>
<dbReference type="PANTHER" id="PTHR46616:SF2">
    <property type="entry name" value="OS03G0211100 PROTEIN"/>
    <property type="match status" value="1"/>
</dbReference>
<dbReference type="InterPro" id="IPR001841">
    <property type="entry name" value="Znf_RING"/>
</dbReference>
<keyword evidence="1" id="KW-0479">Metal-binding</keyword>
<name>A0A7J6V932_THATH</name>
<evidence type="ECO:0000256" key="2">
    <source>
        <dbReference type="ARBA" id="ARBA00022771"/>
    </source>
</evidence>
<evidence type="ECO:0000313" key="7">
    <source>
        <dbReference type="EMBL" id="KAF5181463.1"/>
    </source>
</evidence>
<evidence type="ECO:0000256" key="3">
    <source>
        <dbReference type="ARBA" id="ARBA00022833"/>
    </source>
</evidence>
<dbReference type="OrthoDB" id="252722at2759"/>
<accession>A0A7J6V932</accession>
<dbReference type="PANTHER" id="PTHR46616">
    <property type="entry name" value="UBIQUITIN-PROTEIN LIGASE"/>
    <property type="match status" value="1"/>
</dbReference>
<dbReference type="Gene3D" id="3.30.40.10">
    <property type="entry name" value="Zinc/RING finger domain, C3HC4 (zinc finger)"/>
    <property type="match status" value="1"/>
</dbReference>
<keyword evidence="5" id="KW-0812">Transmembrane</keyword>
<dbReference type="InterPro" id="IPR027370">
    <property type="entry name" value="Znf-RING_euk"/>
</dbReference>
<sequence>MSLKREEELLECPICWESFNVVENVPYIFWCGHSLCKTCVLSLHWAEVKLPTLPVQLPLFVSCPWCQLLSFRLVWKGSIRFPKKNFFLLWLVESANGNRTRDCPSSSFGISESFQPPIIPTVCKSTSVASSREHLCEPLQSTTISRQGVYHPIGGWRVCAPLRKSVALLLHLTAKFPVVVMFMLIVLYVIPASAAILVVYLLITFLFALPSFMVLYFSYPILKWLVGEMIA</sequence>
<evidence type="ECO:0000256" key="4">
    <source>
        <dbReference type="PROSITE-ProRule" id="PRU00175"/>
    </source>
</evidence>
<dbReference type="SUPFAM" id="SSF57850">
    <property type="entry name" value="RING/U-box"/>
    <property type="match status" value="1"/>
</dbReference>
<keyword evidence="8" id="KW-1185">Reference proteome</keyword>
<proteinExistence type="predicted"/>
<keyword evidence="5" id="KW-1133">Transmembrane helix</keyword>
<dbReference type="AlphaFoldDB" id="A0A7J6V932"/>
<keyword evidence="2 4" id="KW-0863">Zinc-finger</keyword>
<protein>
    <submittedName>
        <fullName evidence="7">RING/U-box superfamily protein</fullName>
    </submittedName>
</protein>
<dbReference type="InterPro" id="IPR017907">
    <property type="entry name" value="Znf_RING_CS"/>
</dbReference>
<evidence type="ECO:0000256" key="1">
    <source>
        <dbReference type="ARBA" id="ARBA00022723"/>
    </source>
</evidence>
<dbReference type="Proteomes" id="UP000554482">
    <property type="component" value="Unassembled WGS sequence"/>
</dbReference>
<evidence type="ECO:0000256" key="5">
    <source>
        <dbReference type="SAM" id="Phobius"/>
    </source>
</evidence>
<gene>
    <name evidence="7" type="ORF">FRX31_028954</name>
</gene>
<dbReference type="InterPro" id="IPR013083">
    <property type="entry name" value="Znf_RING/FYVE/PHD"/>
</dbReference>
<keyword evidence="5" id="KW-0472">Membrane</keyword>
<dbReference type="Pfam" id="PF13445">
    <property type="entry name" value="zf-RING_UBOX"/>
    <property type="match status" value="1"/>
</dbReference>
<organism evidence="7 8">
    <name type="scientific">Thalictrum thalictroides</name>
    <name type="common">Rue-anemone</name>
    <name type="synonym">Anemone thalictroides</name>
    <dbReference type="NCBI Taxonomy" id="46969"/>
    <lineage>
        <taxon>Eukaryota</taxon>
        <taxon>Viridiplantae</taxon>
        <taxon>Streptophyta</taxon>
        <taxon>Embryophyta</taxon>
        <taxon>Tracheophyta</taxon>
        <taxon>Spermatophyta</taxon>
        <taxon>Magnoliopsida</taxon>
        <taxon>Ranunculales</taxon>
        <taxon>Ranunculaceae</taxon>
        <taxon>Thalictroideae</taxon>
        <taxon>Thalictrum</taxon>
    </lineage>
</organism>
<feature type="transmembrane region" description="Helical" evidence="5">
    <location>
        <begin position="166"/>
        <end position="190"/>
    </location>
</feature>
<reference evidence="7 8" key="1">
    <citation type="submission" date="2020-06" db="EMBL/GenBank/DDBJ databases">
        <title>Transcriptomic and genomic resources for Thalictrum thalictroides and T. hernandezii: Facilitating candidate gene discovery in an emerging model plant lineage.</title>
        <authorList>
            <person name="Arias T."/>
            <person name="Riano-Pachon D.M."/>
            <person name="Di Stilio V.S."/>
        </authorList>
    </citation>
    <scope>NUCLEOTIDE SEQUENCE [LARGE SCALE GENOMIC DNA]</scope>
    <source>
        <strain evidence="8">cv. WT478/WT964</strain>
        <tissue evidence="7">Leaves</tissue>
    </source>
</reference>
<feature type="transmembrane region" description="Helical" evidence="5">
    <location>
        <begin position="196"/>
        <end position="219"/>
    </location>
</feature>
<dbReference type="PROSITE" id="PS00518">
    <property type="entry name" value="ZF_RING_1"/>
    <property type="match status" value="1"/>
</dbReference>
<dbReference type="PROSITE" id="PS50089">
    <property type="entry name" value="ZF_RING_2"/>
    <property type="match status" value="1"/>
</dbReference>
<keyword evidence="3" id="KW-0862">Zinc</keyword>
<dbReference type="EMBL" id="JABWDY010036165">
    <property type="protein sequence ID" value="KAF5181463.1"/>
    <property type="molecule type" value="Genomic_DNA"/>
</dbReference>
<evidence type="ECO:0000259" key="6">
    <source>
        <dbReference type="PROSITE" id="PS50089"/>
    </source>
</evidence>
<dbReference type="GO" id="GO:0008270">
    <property type="term" value="F:zinc ion binding"/>
    <property type="evidence" value="ECO:0007669"/>
    <property type="project" value="UniProtKB-KW"/>
</dbReference>
<evidence type="ECO:0000313" key="8">
    <source>
        <dbReference type="Proteomes" id="UP000554482"/>
    </source>
</evidence>